<dbReference type="InterPro" id="IPR036388">
    <property type="entry name" value="WH-like_DNA-bd_sf"/>
</dbReference>
<evidence type="ECO:0000259" key="4">
    <source>
        <dbReference type="PROSITE" id="PS50042"/>
    </source>
</evidence>
<dbReference type="InterPro" id="IPR036390">
    <property type="entry name" value="WH_DNA-bd_sf"/>
</dbReference>
<sequence>MQIDQILARTANWPELCRCLAAMPPALAATASEQRYDAGALLQQKGDEVDRLGILCRGSLRVVNPFDTGDSYVIEQDDAVDFVGDVVLLAGERRAPISLQAVTDCLILWFERAAFARWVQGDPALLRLMAGHIAGKLYRSSYRHGQPLFYPGPRLLADFLSRYADQNRPGDDGRYRVTDTRQQLAQLLGLSQKTVDRAVAQLKKQQLIDTDRGKIVFSDRQAAGLRELGS</sequence>
<protein>
    <submittedName>
        <fullName evidence="5">cAMP regulatory protein</fullName>
    </submittedName>
</protein>
<dbReference type="GO" id="GO:0003677">
    <property type="term" value="F:DNA binding"/>
    <property type="evidence" value="ECO:0007669"/>
    <property type="project" value="UniProtKB-KW"/>
</dbReference>
<evidence type="ECO:0000256" key="1">
    <source>
        <dbReference type="ARBA" id="ARBA00023015"/>
    </source>
</evidence>
<dbReference type="EMBL" id="FMHG01000001">
    <property type="protein sequence ID" value="SCJ51820.1"/>
    <property type="molecule type" value="Genomic_DNA"/>
</dbReference>
<dbReference type="InterPro" id="IPR000595">
    <property type="entry name" value="cNMP-bd_dom"/>
</dbReference>
<proteinExistence type="predicted"/>
<keyword evidence="3" id="KW-0804">Transcription</keyword>
<gene>
    <name evidence="5" type="primary">crp_1</name>
    <name evidence="5" type="ORF">SAMEA3545359_00651</name>
</gene>
<dbReference type="Pfam" id="PF00027">
    <property type="entry name" value="cNMP_binding"/>
    <property type="match status" value="1"/>
</dbReference>
<keyword evidence="1" id="KW-0805">Transcription regulation</keyword>
<dbReference type="SUPFAM" id="SSF46785">
    <property type="entry name" value="Winged helix' DNA-binding domain"/>
    <property type="match status" value="1"/>
</dbReference>
<organism evidence="5">
    <name type="scientific">uncultured Anaerotruncus sp</name>
    <dbReference type="NCBI Taxonomy" id="905011"/>
    <lineage>
        <taxon>Bacteria</taxon>
        <taxon>Bacillati</taxon>
        <taxon>Bacillota</taxon>
        <taxon>Clostridia</taxon>
        <taxon>Eubacteriales</taxon>
        <taxon>Oscillospiraceae</taxon>
        <taxon>Anaerotruncus</taxon>
        <taxon>environmental samples</taxon>
    </lineage>
</organism>
<dbReference type="GO" id="GO:0006355">
    <property type="term" value="P:regulation of DNA-templated transcription"/>
    <property type="evidence" value="ECO:0007669"/>
    <property type="project" value="InterPro"/>
</dbReference>
<dbReference type="PROSITE" id="PS50042">
    <property type="entry name" value="CNMP_BINDING_3"/>
    <property type="match status" value="1"/>
</dbReference>
<dbReference type="CDD" id="cd00038">
    <property type="entry name" value="CAP_ED"/>
    <property type="match status" value="1"/>
</dbReference>
<dbReference type="InterPro" id="IPR012318">
    <property type="entry name" value="HTH_CRP"/>
</dbReference>
<accession>A0A1C6H2A1</accession>
<dbReference type="Pfam" id="PF13545">
    <property type="entry name" value="HTH_Crp_2"/>
    <property type="match status" value="1"/>
</dbReference>
<name>A0A1C6H2A1_9FIRM</name>
<dbReference type="InterPro" id="IPR014710">
    <property type="entry name" value="RmlC-like_jellyroll"/>
</dbReference>
<dbReference type="InterPro" id="IPR018490">
    <property type="entry name" value="cNMP-bd_dom_sf"/>
</dbReference>
<evidence type="ECO:0000256" key="3">
    <source>
        <dbReference type="ARBA" id="ARBA00023163"/>
    </source>
</evidence>
<dbReference type="SUPFAM" id="SSF51206">
    <property type="entry name" value="cAMP-binding domain-like"/>
    <property type="match status" value="1"/>
</dbReference>
<evidence type="ECO:0000256" key="2">
    <source>
        <dbReference type="ARBA" id="ARBA00023125"/>
    </source>
</evidence>
<keyword evidence="2" id="KW-0238">DNA-binding</keyword>
<reference evidence="5" key="1">
    <citation type="submission" date="2015-09" db="EMBL/GenBank/DDBJ databases">
        <authorList>
            <consortium name="Pathogen Informatics"/>
        </authorList>
    </citation>
    <scope>NUCLEOTIDE SEQUENCE</scope>
    <source>
        <strain evidence="5">2789STDY5834896</strain>
    </source>
</reference>
<dbReference type="Gene3D" id="1.10.10.10">
    <property type="entry name" value="Winged helix-like DNA-binding domain superfamily/Winged helix DNA-binding domain"/>
    <property type="match status" value="1"/>
</dbReference>
<dbReference type="Gene3D" id="2.60.120.10">
    <property type="entry name" value="Jelly Rolls"/>
    <property type="match status" value="1"/>
</dbReference>
<evidence type="ECO:0000313" key="5">
    <source>
        <dbReference type="EMBL" id="SCJ51820.1"/>
    </source>
</evidence>
<feature type="domain" description="Cyclic nucleotide-binding" evidence="4">
    <location>
        <begin position="27"/>
        <end position="136"/>
    </location>
</feature>
<dbReference type="AlphaFoldDB" id="A0A1C6H2A1"/>